<reference evidence="8" key="1">
    <citation type="submission" date="2020-10" db="EMBL/GenBank/DDBJ databases">
        <authorList>
            <person name="Gilroy R."/>
        </authorList>
    </citation>
    <scope>NUCLEOTIDE SEQUENCE</scope>
    <source>
        <strain evidence="8">21143</strain>
    </source>
</reference>
<gene>
    <name evidence="7" type="primary">proA</name>
    <name evidence="8" type="ORF">IAD06_05640</name>
</gene>
<dbReference type="NCBIfam" id="TIGR00407">
    <property type="entry name" value="proA"/>
    <property type="match status" value="1"/>
</dbReference>
<dbReference type="GO" id="GO:0050661">
    <property type="term" value="F:NADP binding"/>
    <property type="evidence" value="ECO:0007669"/>
    <property type="project" value="InterPro"/>
</dbReference>
<dbReference type="PANTHER" id="PTHR11063">
    <property type="entry name" value="GLUTAMATE SEMIALDEHYDE DEHYDROGENASE"/>
    <property type="match status" value="1"/>
</dbReference>
<evidence type="ECO:0000256" key="2">
    <source>
        <dbReference type="ARBA" id="ARBA00022605"/>
    </source>
</evidence>
<protein>
    <recommendedName>
        <fullName evidence="7">Gamma-glutamyl phosphate reductase</fullName>
        <shortName evidence="7">GPR</shortName>
        <ecNumber evidence="7">1.2.1.41</ecNumber>
    </recommendedName>
    <alternativeName>
        <fullName evidence="7">Glutamate-5-semialdehyde dehydrogenase</fullName>
    </alternativeName>
    <alternativeName>
        <fullName evidence="7">Glutamyl-gamma-semialdehyde dehydrogenase</fullName>
        <shortName evidence="7">GSA dehydrogenase</shortName>
    </alternativeName>
</protein>
<keyword evidence="3 7" id="KW-0641">Proline biosynthesis</keyword>
<dbReference type="InterPro" id="IPR016161">
    <property type="entry name" value="Ald_DH/histidinol_DH"/>
</dbReference>
<keyword evidence="7" id="KW-0963">Cytoplasm</keyword>
<evidence type="ECO:0000256" key="3">
    <source>
        <dbReference type="ARBA" id="ARBA00022650"/>
    </source>
</evidence>
<dbReference type="InterPro" id="IPR016163">
    <property type="entry name" value="Ald_DH_C"/>
</dbReference>
<evidence type="ECO:0000256" key="6">
    <source>
        <dbReference type="ARBA" id="ARBA00049024"/>
    </source>
</evidence>
<comment type="subcellular location">
    <subcellularLocation>
        <location evidence="7">Cytoplasm</location>
    </subcellularLocation>
</comment>
<dbReference type="PANTHER" id="PTHR11063:SF8">
    <property type="entry name" value="DELTA-1-PYRROLINE-5-CARBOXYLATE SYNTHASE"/>
    <property type="match status" value="1"/>
</dbReference>
<dbReference type="SUPFAM" id="SSF53720">
    <property type="entry name" value="ALDH-like"/>
    <property type="match status" value="1"/>
</dbReference>
<name>A0A9D1GFC5_9BACT</name>
<keyword evidence="5 7" id="KW-0560">Oxidoreductase</keyword>
<dbReference type="InterPro" id="IPR000965">
    <property type="entry name" value="GPR_dom"/>
</dbReference>
<comment type="function">
    <text evidence="7">Catalyzes the NADPH-dependent reduction of L-glutamate 5-phosphate into L-glutamate 5-semialdehyde and phosphate. The product spontaneously undergoes cyclization to form 1-pyrroline-5-carboxylate.</text>
</comment>
<reference evidence="8" key="2">
    <citation type="journal article" date="2021" name="PeerJ">
        <title>Extensive microbial diversity within the chicken gut microbiome revealed by metagenomics and culture.</title>
        <authorList>
            <person name="Gilroy R."/>
            <person name="Ravi A."/>
            <person name="Getino M."/>
            <person name="Pursley I."/>
            <person name="Horton D.L."/>
            <person name="Alikhan N.F."/>
            <person name="Baker D."/>
            <person name="Gharbi K."/>
            <person name="Hall N."/>
            <person name="Watson M."/>
            <person name="Adriaenssens E.M."/>
            <person name="Foster-Nyarko E."/>
            <person name="Jarju S."/>
            <person name="Secka A."/>
            <person name="Antonio M."/>
            <person name="Oren A."/>
            <person name="Chaudhuri R.R."/>
            <person name="La Ragione R."/>
            <person name="Hildebrand F."/>
            <person name="Pallen M.J."/>
        </authorList>
    </citation>
    <scope>NUCLEOTIDE SEQUENCE</scope>
    <source>
        <strain evidence="8">21143</strain>
    </source>
</reference>
<dbReference type="InterPro" id="IPR020593">
    <property type="entry name" value="G-glutamylP_reductase_CS"/>
</dbReference>
<organism evidence="8 9">
    <name type="scientific">Candidatus Caccoplasma intestinavium</name>
    <dbReference type="NCBI Taxonomy" id="2840716"/>
    <lineage>
        <taxon>Bacteria</taxon>
        <taxon>Pseudomonadati</taxon>
        <taxon>Bacteroidota</taxon>
        <taxon>Bacteroidia</taxon>
        <taxon>Bacteroidales</taxon>
        <taxon>Bacteroidaceae</taxon>
        <taxon>Bacteroidaceae incertae sedis</taxon>
        <taxon>Candidatus Caccoplasma</taxon>
    </lineage>
</organism>
<keyword evidence="4 7" id="KW-0521">NADP</keyword>
<dbReference type="CDD" id="cd07079">
    <property type="entry name" value="ALDH_F18-19_ProA-GPR"/>
    <property type="match status" value="1"/>
</dbReference>
<dbReference type="Proteomes" id="UP000886722">
    <property type="component" value="Unassembled WGS sequence"/>
</dbReference>
<dbReference type="HAMAP" id="MF_00412">
    <property type="entry name" value="ProA"/>
    <property type="match status" value="1"/>
</dbReference>
<dbReference type="NCBIfam" id="NF001221">
    <property type="entry name" value="PRK00197.1"/>
    <property type="match status" value="1"/>
</dbReference>
<proteinExistence type="inferred from homology"/>
<dbReference type="GO" id="GO:0005737">
    <property type="term" value="C:cytoplasm"/>
    <property type="evidence" value="ECO:0007669"/>
    <property type="project" value="UniProtKB-SubCell"/>
</dbReference>
<comment type="catalytic activity">
    <reaction evidence="6 7">
        <text>L-glutamate 5-semialdehyde + phosphate + NADP(+) = L-glutamyl 5-phosphate + NADPH + H(+)</text>
        <dbReference type="Rhea" id="RHEA:19541"/>
        <dbReference type="ChEBI" id="CHEBI:15378"/>
        <dbReference type="ChEBI" id="CHEBI:43474"/>
        <dbReference type="ChEBI" id="CHEBI:57783"/>
        <dbReference type="ChEBI" id="CHEBI:58066"/>
        <dbReference type="ChEBI" id="CHEBI:58274"/>
        <dbReference type="ChEBI" id="CHEBI:58349"/>
        <dbReference type="EC" id="1.2.1.41"/>
    </reaction>
</comment>
<comment type="pathway">
    <text evidence="1 7">Amino-acid biosynthesis; L-proline biosynthesis; L-glutamate 5-semialdehyde from L-glutamate: step 2/2.</text>
</comment>
<evidence type="ECO:0000256" key="4">
    <source>
        <dbReference type="ARBA" id="ARBA00022857"/>
    </source>
</evidence>
<evidence type="ECO:0000256" key="5">
    <source>
        <dbReference type="ARBA" id="ARBA00023002"/>
    </source>
</evidence>
<evidence type="ECO:0000313" key="9">
    <source>
        <dbReference type="Proteomes" id="UP000886722"/>
    </source>
</evidence>
<evidence type="ECO:0000256" key="7">
    <source>
        <dbReference type="HAMAP-Rule" id="MF_00412"/>
    </source>
</evidence>
<dbReference type="GO" id="GO:0055129">
    <property type="term" value="P:L-proline biosynthetic process"/>
    <property type="evidence" value="ECO:0007669"/>
    <property type="project" value="UniProtKB-UniRule"/>
</dbReference>
<dbReference type="PIRSF" id="PIRSF000151">
    <property type="entry name" value="GPR"/>
    <property type="match status" value="1"/>
</dbReference>
<comment type="similarity">
    <text evidence="7">Belongs to the gamma-glutamyl phosphate reductase family.</text>
</comment>
<dbReference type="InterPro" id="IPR016162">
    <property type="entry name" value="Ald_DH_N"/>
</dbReference>
<dbReference type="EC" id="1.2.1.41" evidence="7"/>
<dbReference type="EMBL" id="DVKT01000044">
    <property type="protein sequence ID" value="HIT39502.1"/>
    <property type="molecule type" value="Genomic_DNA"/>
</dbReference>
<dbReference type="AlphaFoldDB" id="A0A9D1GFC5"/>
<comment type="caution">
    <text evidence="8">The sequence shown here is derived from an EMBL/GenBank/DDBJ whole genome shotgun (WGS) entry which is preliminary data.</text>
</comment>
<dbReference type="Gene3D" id="3.40.309.10">
    <property type="entry name" value="Aldehyde Dehydrogenase, Chain A, domain 2"/>
    <property type="match status" value="1"/>
</dbReference>
<dbReference type="GO" id="GO:0004350">
    <property type="term" value="F:glutamate-5-semialdehyde dehydrogenase activity"/>
    <property type="evidence" value="ECO:0007669"/>
    <property type="project" value="UniProtKB-UniRule"/>
</dbReference>
<keyword evidence="2 7" id="KW-0028">Amino-acid biosynthesis</keyword>
<dbReference type="PROSITE" id="PS01223">
    <property type="entry name" value="PROA"/>
    <property type="match status" value="1"/>
</dbReference>
<dbReference type="InterPro" id="IPR012134">
    <property type="entry name" value="Glu-5-SA_DH"/>
</dbReference>
<accession>A0A9D1GFC5</accession>
<sequence length="417" mass="45866">MSTLLSRLEQVRTASRRLNLLDESTVNAILLDVAAAIDERADFILSENARDLALMDKTNPKYDRLQLTRQRLADIASDMRRVAGLPSPLGRVLSETVRPNGMTIRKVSVPFGVIGIIYEARPNVTFDVFSLCFKAGSACVLKGGSDAHYSNMAIVEVINSVLIKYKIDLNTVVLLPNDREVINELLNASGYVDLVIPRGSKSLIDFVRQNAKVPVIETGAGVCHTYFDRSGDIEKGRAIVFNAKTRRVSVCNALDCLIMHRSRLSDLPDLCAPLAEKNVVLYADDFAYAILDRRYPASLLRQVDAHSFGTEFLDYKMAIKTVSSIDEALEHIARYSSQHSESIVSEDAGACDRFTREVDAACVYTNVSTAFTDGGQFGFGAEIGISTQKLHARGPMALPELTSYKYIITGDGQVRNG</sequence>
<evidence type="ECO:0000256" key="1">
    <source>
        <dbReference type="ARBA" id="ARBA00004985"/>
    </source>
</evidence>
<dbReference type="Gene3D" id="3.40.605.10">
    <property type="entry name" value="Aldehyde Dehydrogenase, Chain A, domain 1"/>
    <property type="match status" value="1"/>
</dbReference>
<evidence type="ECO:0000313" key="8">
    <source>
        <dbReference type="EMBL" id="HIT39502.1"/>
    </source>
</evidence>